<dbReference type="EMBL" id="LDJM01000032">
    <property type="protein sequence ID" value="KRG75249.1"/>
    <property type="molecule type" value="Genomic_DNA"/>
</dbReference>
<dbReference type="HAMAP" id="MF_00972">
    <property type="entry name" value="tRNA_aden_deaminase"/>
    <property type="match status" value="1"/>
</dbReference>
<keyword evidence="6 8" id="KW-0862">Zinc</keyword>
<dbReference type="Proteomes" id="UP000050956">
    <property type="component" value="Unassembled WGS sequence"/>
</dbReference>
<dbReference type="CDD" id="cd01285">
    <property type="entry name" value="nucleoside_deaminase"/>
    <property type="match status" value="1"/>
</dbReference>
<dbReference type="SUPFAM" id="SSF53927">
    <property type="entry name" value="Cytidine deaminase-like"/>
    <property type="match status" value="1"/>
</dbReference>
<evidence type="ECO:0000313" key="11">
    <source>
        <dbReference type="Proteomes" id="UP000050956"/>
    </source>
</evidence>
<dbReference type="InterPro" id="IPR016193">
    <property type="entry name" value="Cytidine_deaminase-like"/>
</dbReference>
<evidence type="ECO:0000256" key="6">
    <source>
        <dbReference type="ARBA" id="ARBA00022833"/>
    </source>
</evidence>
<keyword evidence="4 8" id="KW-0479">Metal-binding</keyword>
<feature type="binding site" evidence="8">
    <location>
        <position position="89"/>
    </location>
    <ligand>
        <name>Zn(2+)</name>
        <dbReference type="ChEBI" id="CHEBI:29105"/>
        <note>catalytic</note>
    </ligand>
</feature>
<feature type="binding site" evidence="8">
    <location>
        <position position="59"/>
    </location>
    <ligand>
        <name>Zn(2+)</name>
        <dbReference type="ChEBI" id="CHEBI:29105"/>
        <note>catalytic</note>
    </ligand>
</feature>
<evidence type="ECO:0000313" key="10">
    <source>
        <dbReference type="EMBL" id="KRG75249.1"/>
    </source>
</evidence>
<dbReference type="Pfam" id="PF00383">
    <property type="entry name" value="dCMP_cyt_deam_1"/>
    <property type="match status" value="1"/>
</dbReference>
<dbReference type="EC" id="3.5.4.33" evidence="8"/>
<evidence type="ECO:0000259" key="9">
    <source>
        <dbReference type="PROSITE" id="PS51747"/>
    </source>
</evidence>
<sequence length="175" mass="18746">MSDQHSTDLHWMRQALALAERARSEHDEIPVGAVLLGPDGQLIGEGYNRNIIDHDPSAHAEIMALRVGGQVLGNHRLIDCTLYVTLEPCAMCAMAIVHARVKRLVFGAADSKTGACGGVFDLIGDPRHNHKVTVTSGVLGELASVTLSNYFRAKRGRPLLPLPASHCHSDGGGVE</sequence>
<comment type="subunit">
    <text evidence="2 8">Homodimer.</text>
</comment>
<accession>A0A0R0DBT3</accession>
<keyword evidence="5 8" id="KW-0378">Hydrolase</keyword>
<dbReference type="NCBIfam" id="NF008113">
    <property type="entry name" value="PRK10860.1"/>
    <property type="match status" value="1"/>
</dbReference>
<evidence type="ECO:0000256" key="3">
    <source>
        <dbReference type="ARBA" id="ARBA00022694"/>
    </source>
</evidence>
<comment type="catalytic activity">
    <reaction evidence="7 8">
        <text>adenosine(34) in tRNA + H2O + H(+) = inosine(34) in tRNA + NH4(+)</text>
        <dbReference type="Rhea" id="RHEA:43168"/>
        <dbReference type="Rhea" id="RHEA-COMP:10373"/>
        <dbReference type="Rhea" id="RHEA-COMP:10374"/>
        <dbReference type="ChEBI" id="CHEBI:15377"/>
        <dbReference type="ChEBI" id="CHEBI:15378"/>
        <dbReference type="ChEBI" id="CHEBI:28938"/>
        <dbReference type="ChEBI" id="CHEBI:74411"/>
        <dbReference type="ChEBI" id="CHEBI:82852"/>
        <dbReference type="EC" id="3.5.4.33"/>
    </reaction>
</comment>
<dbReference type="PROSITE" id="PS00903">
    <property type="entry name" value="CYT_DCMP_DEAMINASES_1"/>
    <property type="match status" value="1"/>
</dbReference>
<dbReference type="PANTHER" id="PTHR11079:SF202">
    <property type="entry name" value="TRNA-SPECIFIC ADENOSINE DEAMINASE"/>
    <property type="match status" value="1"/>
</dbReference>
<comment type="similarity">
    <text evidence="1">Belongs to the cytidine and deoxycytidylate deaminase family. ADAT2 subfamily.</text>
</comment>
<evidence type="ECO:0000256" key="2">
    <source>
        <dbReference type="ARBA" id="ARBA00011738"/>
    </source>
</evidence>
<evidence type="ECO:0000256" key="4">
    <source>
        <dbReference type="ARBA" id="ARBA00022723"/>
    </source>
</evidence>
<dbReference type="InterPro" id="IPR028883">
    <property type="entry name" value="tRNA_aden_deaminase"/>
</dbReference>
<comment type="function">
    <text evidence="8">Catalyzes the deamination of adenosine to inosine at the wobble position 34 of tRNA(Arg2).</text>
</comment>
<dbReference type="Gene3D" id="3.40.140.10">
    <property type="entry name" value="Cytidine Deaminase, domain 2"/>
    <property type="match status" value="1"/>
</dbReference>
<comment type="caution">
    <text evidence="10">The sequence shown here is derived from an EMBL/GenBank/DDBJ whole genome shotgun (WGS) entry which is preliminary data.</text>
</comment>
<evidence type="ECO:0000256" key="1">
    <source>
        <dbReference type="ARBA" id="ARBA00010669"/>
    </source>
</evidence>
<dbReference type="InterPro" id="IPR016192">
    <property type="entry name" value="APOBEC/CMP_deaminase_Zn-bd"/>
</dbReference>
<dbReference type="GO" id="GO:0008270">
    <property type="term" value="F:zinc ion binding"/>
    <property type="evidence" value="ECO:0007669"/>
    <property type="project" value="UniProtKB-UniRule"/>
</dbReference>
<evidence type="ECO:0000256" key="8">
    <source>
        <dbReference type="HAMAP-Rule" id="MF_00972"/>
    </source>
</evidence>
<evidence type="ECO:0000256" key="7">
    <source>
        <dbReference type="ARBA" id="ARBA00048045"/>
    </source>
</evidence>
<dbReference type="RefSeq" id="WP_057638629.1">
    <property type="nucleotide sequence ID" value="NZ_LDJM01000032.1"/>
</dbReference>
<dbReference type="InterPro" id="IPR002125">
    <property type="entry name" value="CMP_dCMP_dom"/>
</dbReference>
<dbReference type="FunFam" id="3.40.140.10:FF:000005">
    <property type="entry name" value="tRNA-specific adenosine deaminase"/>
    <property type="match status" value="1"/>
</dbReference>
<dbReference type="PROSITE" id="PS51747">
    <property type="entry name" value="CYT_DCMP_DEAMINASES_2"/>
    <property type="match status" value="1"/>
</dbReference>
<organism evidence="10 11">
    <name type="scientific">Stenotrophomonas ginsengisoli</name>
    <dbReference type="NCBI Taxonomy" id="336566"/>
    <lineage>
        <taxon>Bacteria</taxon>
        <taxon>Pseudomonadati</taxon>
        <taxon>Pseudomonadota</taxon>
        <taxon>Gammaproteobacteria</taxon>
        <taxon>Lysobacterales</taxon>
        <taxon>Lysobacteraceae</taxon>
        <taxon>Stenotrophomonas</taxon>
    </lineage>
</organism>
<reference evidence="10 11" key="1">
    <citation type="submission" date="2015-05" db="EMBL/GenBank/DDBJ databases">
        <title>Genome sequencing and analysis of members of genus Stenotrophomonas.</title>
        <authorList>
            <person name="Patil P.P."/>
            <person name="Midha S."/>
            <person name="Patil P.B."/>
        </authorList>
    </citation>
    <scope>NUCLEOTIDE SEQUENCE [LARGE SCALE GENOMIC DNA]</scope>
    <source>
        <strain evidence="10 11">DSM 24757</strain>
    </source>
</reference>
<dbReference type="OrthoDB" id="9802676at2"/>
<keyword evidence="3 8" id="KW-0819">tRNA processing</keyword>
<proteinExistence type="inferred from homology"/>
<keyword evidence="11" id="KW-1185">Reference proteome</keyword>
<gene>
    <name evidence="8" type="primary">tadA</name>
    <name evidence="10" type="ORF">ABB30_12425</name>
</gene>
<feature type="domain" description="CMP/dCMP-type deaminase" evidence="9">
    <location>
        <begin position="6"/>
        <end position="120"/>
    </location>
</feature>
<dbReference type="AlphaFoldDB" id="A0A0R0DBT3"/>
<dbReference type="GO" id="GO:0052717">
    <property type="term" value="F:tRNA-specific adenosine-34 deaminase activity"/>
    <property type="evidence" value="ECO:0007669"/>
    <property type="project" value="UniProtKB-UniRule"/>
</dbReference>
<feature type="binding site" evidence="8">
    <location>
        <position position="92"/>
    </location>
    <ligand>
        <name>Zn(2+)</name>
        <dbReference type="ChEBI" id="CHEBI:29105"/>
        <note>catalytic</note>
    </ligand>
</feature>
<name>A0A0R0DBT3_9GAMM</name>
<evidence type="ECO:0000256" key="5">
    <source>
        <dbReference type="ARBA" id="ARBA00022801"/>
    </source>
</evidence>
<dbReference type="STRING" id="336566.ABB30_12425"/>
<feature type="active site" description="Proton donor" evidence="8">
    <location>
        <position position="61"/>
    </location>
</feature>
<protein>
    <recommendedName>
        <fullName evidence="8">tRNA-specific adenosine deaminase</fullName>
        <ecNumber evidence="8">3.5.4.33</ecNumber>
    </recommendedName>
</protein>
<dbReference type="GO" id="GO:0002100">
    <property type="term" value="P:tRNA wobble adenosine to inosine editing"/>
    <property type="evidence" value="ECO:0007669"/>
    <property type="project" value="UniProtKB-UniRule"/>
</dbReference>
<dbReference type="PATRIC" id="fig|336566.3.peg.1989"/>
<comment type="cofactor">
    <cofactor evidence="8">
        <name>Zn(2+)</name>
        <dbReference type="ChEBI" id="CHEBI:29105"/>
    </cofactor>
    <text evidence="8">Binds 1 zinc ion per subunit.</text>
</comment>
<dbReference type="PANTHER" id="PTHR11079">
    <property type="entry name" value="CYTOSINE DEAMINASE FAMILY MEMBER"/>
    <property type="match status" value="1"/>
</dbReference>